<evidence type="ECO:0000256" key="1">
    <source>
        <dbReference type="ARBA" id="ARBA00005439"/>
    </source>
</evidence>
<evidence type="ECO:0000256" key="2">
    <source>
        <dbReference type="ARBA" id="ARBA00022540"/>
    </source>
</evidence>
<comment type="caution">
    <text evidence="6">The sequence shown here is derived from an EMBL/GenBank/DDBJ whole genome shotgun (WGS) entry which is preliminary data.</text>
</comment>
<dbReference type="Proteomes" id="UP000886069">
    <property type="component" value="Unassembled WGS sequence"/>
</dbReference>
<dbReference type="EMBL" id="DSEC01000313">
    <property type="protein sequence ID" value="HER43691.1"/>
    <property type="molecule type" value="Genomic_DNA"/>
</dbReference>
<dbReference type="Gene3D" id="3.30.110.10">
    <property type="entry name" value="Translation initiation factor 3 (IF-3), C-terminal domain"/>
    <property type="match status" value="1"/>
</dbReference>
<keyword evidence="2 6" id="KW-0396">Initiation factor</keyword>
<dbReference type="InterPro" id="IPR001288">
    <property type="entry name" value="Translation_initiation_fac_3"/>
</dbReference>
<evidence type="ECO:0000259" key="5">
    <source>
        <dbReference type="Pfam" id="PF00707"/>
    </source>
</evidence>
<keyword evidence="3" id="KW-0648">Protein biosynthesis</keyword>
<dbReference type="GO" id="GO:0016020">
    <property type="term" value="C:membrane"/>
    <property type="evidence" value="ECO:0007669"/>
    <property type="project" value="TreeGrafter"/>
</dbReference>
<organism evidence="6">
    <name type="scientific">Eiseniibacteriota bacterium</name>
    <dbReference type="NCBI Taxonomy" id="2212470"/>
    <lineage>
        <taxon>Bacteria</taxon>
        <taxon>Candidatus Eiseniibacteriota</taxon>
    </lineage>
</organism>
<sequence length="93" mass="10975">PKIEEHDFQFKMRHAEKFLSNKDKVKFTVMFRGREMEHIDLGEKILDRVVEEFSEIAVVEKSPFRMGRIISMILGPRSEKKKGEGKKHAEDKD</sequence>
<feature type="domain" description="Translation initiation factor 3 C-terminal" evidence="5">
    <location>
        <begin position="1"/>
        <end position="76"/>
    </location>
</feature>
<dbReference type="GO" id="GO:0005829">
    <property type="term" value="C:cytosol"/>
    <property type="evidence" value="ECO:0007669"/>
    <property type="project" value="TreeGrafter"/>
</dbReference>
<proteinExistence type="inferred from homology"/>
<dbReference type="Pfam" id="PF00707">
    <property type="entry name" value="IF3_C"/>
    <property type="match status" value="1"/>
</dbReference>
<dbReference type="InterPro" id="IPR036788">
    <property type="entry name" value="T_IF-3_C_sf"/>
</dbReference>
<dbReference type="PANTHER" id="PTHR10938:SF0">
    <property type="entry name" value="TRANSLATION INITIATION FACTOR IF-3, MITOCHONDRIAL"/>
    <property type="match status" value="1"/>
</dbReference>
<dbReference type="PANTHER" id="PTHR10938">
    <property type="entry name" value="TRANSLATION INITIATION FACTOR IF-3"/>
    <property type="match status" value="1"/>
</dbReference>
<dbReference type="GO" id="GO:0003743">
    <property type="term" value="F:translation initiation factor activity"/>
    <property type="evidence" value="ECO:0007669"/>
    <property type="project" value="UniProtKB-UniRule"/>
</dbReference>
<comment type="similarity">
    <text evidence="1">Belongs to the IF-3 family.</text>
</comment>
<name>A0A7V2AUU5_UNCEI</name>
<protein>
    <recommendedName>
        <fullName evidence="4">Translation initiation factor IF-3</fullName>
    </recommendedName>
</protein>
<dbReference type="SUPFAM" id="SSF55200">
    <property type="entry name" value="Translation initiation factor IF3, C-terminal domain"/>
    <property type="match status" value="1"/>
</dbReference>
<dbReference type="GO" id="GO:0032790">
    <property type="term" value="P:ribosome disassembly"/>
    <property type="evidence" value="ECO:0007669"/>
    <property type="project" value="TreeGrafter"/>
</dbReference>
<evidence type="ECO:0000313" key="6">
    <source>
        <dbReference type="EMBL" id="HER43691.1"/>
    </source>
</evidence>
<dbReference type="AlphaFoldDB" id="A0A7V2AUU5"/>
<evidence type="ECO:0000256" key="4">
    <source>
        <dbReference type="NCBIfam" id="TIGR00168"/>
    </source>
</evidence>
<feature type="non-terminal residue" evidence="6">
    <location>
        <position position="1"/>
    </location>
</feature>
<evidence type="ECO:0000256" key="3">
    <source>
        <dbReference type="ARBA" id="ARBA00022917"/>
    </source>
</evidence>
<reference evidence="6" key="1">
    <citation type="journal article" date="2020" name="mSystems">
        <title>Genome- and Community-Level Interaction Insights into Carbon Utilization and Element Cycling Functions of Hydrothermarchaeota in Hydrothermal Sediment.</title>
        <authorList>
            <person name="Zhou Z."/>
            <person name="Liu Y."/>
            <person name="Xu W."/>
            <person name="Pan J."/>
            <person name="Luo Z.H."/>
            <person name="Li M."/>
        </authorList>
    </citation>
    <scope>NUCLEOTIDE SEQUENCE [LARGE SCALE GENOMIC DNA]</scope>
    <source>
        <strain evidence="6">SpSt-1233</strain>
    </source>
</reference>
<dbReference type="InterPro" id="IPR019815">
    <property type="entry name" value="Translation_initiation_fac_3_C"/>
</dbReference>
<accession>A0A7V2AUU5</accession>
<gene>
    <name evidence="6" type="primary">infC</name>
    <name evidence="6" type="ORF">ENO08_04450</name>
</gene>
<dbReference type="GO" id="GO:0043022">
    <property type="term" value="F:ribosome binding"/>
    <property type="evidence" value="ECO:0007669"/>
    <property type="project" value="TreeGrafter"/>
</dbReference>
<dbReference type="NCBIfam" id="TIGR00168">
    <property type="entry name" value="infC"/>
    <property type="match status" value="1"/>
</dbReference>